<organism evidence="2 3">
    <name type="scientific">Acetobacter senegalensis</name>
    <dbReference type="NCBI Taxonomy" id="446692"/>
    <lineage>
        <taxon>Bacteria</taxon>
        <taxon>Pseudomonadati</taxon>
        <taxon>Pseudomonadota</taxon>
        <taxon>Alphaproteobacteria</taxon>
        <taxon>Acetobacterales</taxon>
        <taxon>Acetobacteraceae</taxon>
        <taxon>Acetobacter</taxon>
    </lineage>
</organism>
<feature type="compositionally biased region" description="Basic and acidic residues" evidence="1">
    <location>
        <begin position="8"/>
        <end position="17"/>
    </location>
</feature>
<evidence type="ECO:0000313" key="3">
    <source>
        <dbReference type="Proteomes" id="UP000056109"/>
    </source>
</evidence>
<name>A0A0U5EYW4_9PROT</name>
<dbReference type="EMBL" id="LN606600">
    <property type="protein sequence ID" value="CEF43018.1"/>
    <property type="molecule type" value="Genomic_DNA"/>
</dbReference>
<gene>
    <name evidence="2" type="ORF">ASN_3804</name>
</gene>
<sequence length="96" mass="10304">MVPLLGKEAPHSGKKEPQIGLSDFGKSHSGAALPLYDVTSQVSPEKGANRVWKRRGRAWPEKQPIIFCHAVVLGALLRLPPSGRILSRASTLLGLG</sequence>
<dbReference type="Proteomes" id="UP000056109">
    <property type="component" value="Chromosome I"/>
</dbReference>
<dbReference type="KEGG" id="asz:ASN_3804"/>
<dbReference type="AlphaFoldDB" id="A0A0U5EYW4"/>
<evidence type="ECO:0000256" key="1">
    <source>
        <dbReference type="SAM" id="MobiDB-lite"/>
    </source>
</evidence>
<keyword evidence="3" id="KW-1185">Reference proteome</keyword>
<reference evidence="3" key="1">
    <citation type="submission" date="2014-09" db="EMBL/GenBank/DDBJ databases">
        <authorList>
            <person name="Illeghems K.G."/>
        </authorList>
    </citation>
    <scope>NUCLEOTIDE SEQUENCE [LARGE SCALE GENOMIC DNA]</scope>
    <source>
        <strain evidence="3">108B</strain>
    </source>
</reference>
<dbReference type="PATRIC" id="fig|446692.3.peg.4036"/>
<proteinExistence type="predicted"/>
<accession>A0A0U5EYW4</accession>
<protein>
    <submittedName>
        <fullName evidence="2">Uncharacterized protein</fullName>
    </submittedName>
</protein>
<feature type="region of interest" description="Disordered" evidence="1">
    <location>
        <begin position="1"/>
        <end position="25"/>
    </location>
</feature>
<evidence type="ECO:0000313" key="2">
    <source>
        <dbReference type="EMBL" id="CEF43018.1"/>
    </source>
</evidence>